<feature type="domain" description="Aconitase A/isopropylmalate dehydratase small subunit swivel" evidence="11">
    <location>
        <begin position="1"/>
        <end position="122"/>
    </location>
</feature>
<dbReference type="EC" id="4.2.1.33" evidence="6"/>
<evidence type="ECO:0000256" key="3">
    <source>
        <dbReference type="ARBA" id="ARBA00004729"/>
    </source>
</evidence>
<comment type="catalytic activity">
    <reaction evidence="1">
        <text>(2R,3S)-3-isopropylmalate = (2S)-2-isopropylmalate</text>
        <dbReference type="Rhea" id="RHEA:32287"/>
        <dbReference type="ChEBI" id="CHEBI:1178"/>
        <dbReference type="ChEBI" id="CHEBI:35121"/>
        <dbReference type="EC" id="4.2.1.33"/>
    </reaction>
</comment>
<dbReference type="InterPro" id="IPR015928">
    <property type="entry name" value="Aconitase/3IPM_dehydase_swvl"/>
</dbReference>
<comment type="pathway">
    <text evidence="3">Amino-acid biosynthesis; L-leucine biosynthesis; L-leucine from 3-methyl-2-oxobutanoate: step 2/4.</text>
</comment>
<dbReference type="Pfam" id="PF00694">
    <property type="entry name" value="Aconitase_C"/>
    <property type="match status" value="1"/>
</dbReference>
<dbReference type="NCBIfam" id="NF002458">
    <property type="entry name" value="PRK01641.1"/>
    <property type="match status" value="1"/>
</dbReference>
<dbReference type="InterPro" id="IPR050075">
    <property type="entry name" value="LeuD"/>
</dbReference>
<accession>A0A1T4T2T2</accession>
<comment type="similarity">
    <text evidence="4">Belongs to the LeuD family. LeuD type 1 subfamily.</text>
</comment>
<evidence type="ECO:0000313" key="13">
    <source>
        <dbReference type="Proteomes" id="UP000190092"/>
    </source>
</evidence>
<dbReference type="PANTHER" id="PTHR43345:SF5">
    <property type="entry name" value="3-ISOPROPYLMALATE DEHYDRATASE SMALL SUBUNIT"/>
    <property type="match status" value="1"/>
</dbReference>
<keyword evidence="9" id="KW-0456">Lyase</keyword>
<keyword evidence="8" id="KW-0028">Amino-acid biosynthesis</keyword>
<dbReference type="STRING" id="225324.SAMN02745126_05547"/>
<dbReference type="InterPro" id="IPR033940">
    <property type="entry name" value="IPMI_Swivel"/>
</dbReference>
<organism evidence="12 13">
    <name type="scientific">Enhydrobacter aerosaccus</name>
    <dbReference type="NCBI Taxonomy" id="225324"/>
    <lineage>
        <taxon>Bacteria</taxon>
        <taxon>Pseudomonadati</taxon>
        <taxon>Pseudomonadota</taxon>
        <taxon>Alphaproteobacteria</taxon>
        <taxon>Hyphomicrobiales</taxon>
        <taxon>Enhydrobacter</taxon>
    </lineage>
</organism>
<evidence type="ECO:0000313" key="12">
    <source>
        <dbReference type="EMBL" id="SKA34814.1"/>
    </source>
</evidence>
<evidence type="ECO:0000256" key="1">
    <source>
        <dbReference type="ARBA" id="ARBA00000491"/>
    </source>
</evidence>
<dbReference type="PANTHER" id="PTHR43345">
    <property type="entry name" value="3-ISOPROPYLMALATE DEHYDRATASE SMALL SUBUNIT 2-RELATED-RELATED"/>
    <property type="match status" value="1"/>
</dbReference>
<keyword evidence="7" id="KW-0432">Leucine biosynthesis</keyword>
<dbReference type="Proteomes" id="UP000190092">
    <property type="component" value="Unassembled WGS sequence"/>
</dbReference>
<proteinExistence type="inferred from homology"/>
<evidence type="ECO:0000256" key="5">
    <source>
        <dbReference type="ARBA" id="ARBA00011271"/>
    </source>
</evidence>
<evidence type="ECO:0000256" key="8">
    <source>
        <dbReference type="ARBA" id="ARBA00022605"/>
    </source>
</evidence>
<dbReference type="UniPathway" id="UPA00048">
    <property type="reaction ID" value="UER00071"/>
</dbReference>
<comment type="function">
    <text evidence="2">Catalyzes the isomerization between 2-isopropylmalate and 3-isopropylmalate, via the formation of 2-isopropylmaleate.</text>
</comment>
<dbReference type="Gene3D" id="3.20.19.10">
    <property type="entry name" value="Aconitase, domain 4"/>
    <property type="match status" value="1"/>
</dbReference>
<reference evidence="13" key="1">
    <citation type="submission" date="2017-02" db="EMBL/GenBank/DDBJ databases">
        <authorList>
            <person name="Varghese N."/>
            <person name="Submissions S."/>
        </authorList>
    </citation>
    <scope>NUCLEOTIDE SEQUENCE [LARGE SCALE GENOMIC DNA]</scope>
    <source>
        <strain evidence="13">ATCC 27094</strain>
    </source>
</reference>
<evidence type="ECO:0000256" key="2">
    <source>
        <dbReference type="ARBA" id="ARBA00002695"/>
    </source>
</evidence>
<sequence>MDPFTTLSAIAVPIDQANVDTDQIIPARYLGKPREQQVEGFFHDMRLDPNGRPREGVTLNNPAYKGAQIIVGNQNFACGSSRENAVTVMVDHGYRAFIAPSFGDIFFNNCFQNGCLPIRLPAERVARLRVILHELPGAKISIDLAGQTVKGPDGQTDSFEIDSFRKEMLLKGTDSITFTLGYEKDIARFETAQRQDVPWL</sequence>
<keyword evidence="13" id="KW-1185">Reference proteome</keyword>
<dbReference type="GO" id="GO:0009316">
    <property type="term" value="C:3-isopropylmalate dehydratase complex"/>
    <property type="evidence" value="ECO:0007669"/>
    <property type="project" value="InterPro"/>
</dbReference>
<dbReference type="AlphaFoldDB" id="A0A1T4T2T2"/>
<dbReference type="GO" id="GO:0009098">
    <property type="term" value="P:L-leucine biosynthetic process"/>
    <property type="evidence" value="ECO:0007669"/>
    <property type="project" value="UniProtKB-UniPathway"/>
</dbReference>
<evidence type="ECO:0000256" key="4">
    <source>
        <dbReference type="ARBA" id="ARBA00009845"/>
    </source>
</evidence>
<dbReference type="RefSeq" id="WP_085937283.1">
    <property type="nucleotide sequence ID" value="NZ_FUWJ01000012.1"/>
</dbReference>
<dbReference type="CDD" id="cd01577">
    <property type="entry name" value="IPMI_Swivel"/>
    <property type="match status" value="1"/>
</dbReference>
<evidence type="ECO:0000256" key="10">
    <source>
        <dbReference type="ARBA" id="ARBA00023304"/>
    </source>
</evidence>
<gene>
    <name evidence="12" type="ORF">SAMN02745126_05547</name>
</gene>
<dbReference type="GO" id="GO:0003861">
    <property type="term" value="F:3-isopropylmalate dehydratase activity"/>
    <property type="evidence" value="ECO:0007669"/>
    <property type="project" value="UniProtKB-EC"/>
</dbReference>
<comment type="subunit">
    <text evidence="5">Heterodimer of LeuC and LeuD.</text>
</comment>
<evidence type="ECO:0000256" key="6">
    <source>
        <dbReference type="ARBA" id="ARBA00011998"/>
    </source>
</evidence>
<dbReference type="InterPro" id="IPR000573">
    <property type="entry name" value="AconitaseA/IPMdHydase_ssu_swvl"/>
</dbReference>
<evidence type="ECO:0000256" key="7">
    <source>
        <dbReference type="ARBA" id="ARBA00022430"/>
    </source>
</evidence>
<dbReference type="SUPFAM" id="SSF52016">
    <property type="entry name" value="LeuD/IlvD-like"/>
    <property type="match status" value="1"/>
</dbReference>
<name>A0A1T4T2T2_9HYPH</name>
<evidence type="ECO:0000256" key="9">
    <source>
        <dbReference type="ARBA" id="ARBA00023239"/>
    </source>
</evidence>
<dbReference type="EMBL" id="FUWJ01000012">
    <property type="protein sequence ID" value="SKA34814.1"/>
    <property type="molecule type" value="Genomic_DNA"/>
</dbReference>
<dbReference type="NCBIfam" id="TIGR00171">
    <property type="entry name" value="leuD"/>
    <property type="match status" value="1"/>
</dbReference>
<keyword evidence="10" id="KW-0100">Branched-chain amino acid biosynthesis</keyword>
<dbReference type="InterPro" id="IPR004431">
    <property type="entry name" value="3-IsopropMal_deHydase_ssu"/>
</dbReference>
<dbReference type="OrthoDB" id="9777465at2"/>
<evidence type="ECO:0000259" key="11">
    <source>
        <dbReference type="Pfam" id="PF00694"/>
    </source>
</evidence>
<protein>
    <recommendedName>
        <fullName evidence="6">3-isopropylmalate dehydratase</fullName>
        <ecNumber evidence="6">4.2.1.33</ecNumber>
    </recommendedName>
</protein>